<dbReference type="InterPro" id="IPR055355">
    <property type="entry name" value="ZP-C"/>
</dbReference>
<evidence type="ECO:0000256" key="7">
    <source>
        <dbReference type="ARBA" id="ARBA00023136"/>
    </source>
</evidence>
<dbReference type="GO" id="GO:0030133">
    <property type="term" value="C:transport vesicle"/>
    <property type="evidence" value="ECO:0007669"/>
    <property type="project" value="UniProtKB-SubCell"/>
</dbReference>
<reference evidence="14 15" key="1">
    <citation type="submission" date="2019-09" db="EMBL/GenBank/DDBJ databases">
        <title>Bird 10,000 Genomes (B10K) Project - Family phase.</title>
        <authorList>
            <person name="Zhang G."/>
        </authorList>
    </citation>
    <scope>NUCLEOTIDE SEQUENCE [LARGE SCALE GENOMIC DNA]</scope>
    <source>
        <strain evidence="14">B10K-MSB-04</strain>
    </source>
</reference>
<dbReference type="FunFam" id="2.60.120.290:FF:000005">
    <property type="entry name" value="Procollagen C-endopeptidase enhancer 1"/>
    <property type="match status" value="1"/>
</dbReference>
<comment type="caution">
    <text evidence="14">The sequence shown here is derived from an EMBL/GenBank/DDBJ whole genome shotgun (WGS) entry which is preliminary data.</text>
</comment>
<feature type="non-terminal residue" evidence="14">
    <location>
        <position position="1"/>
    </location>
</feature>
<comment type="subcellular location">
    <subcellularLocation>
        <location evidence="1">Cell membrane</location>
    </subcellularLocation>
    <subcellularLocation>
        <location evidence="2">Cytoplasmic vesicle</location>
        <location evidence="2">Secretory vesicle</location>
    </subcellularLocation>
    <subcellularLocation>
        <location evidence="3">Secreted</location>
    </subcellularLocation>
</comment>
<name>A0A7K7ACV6_9AVES</name>
<dbReference type="CDD" id="cd00041">
    <property type="entry name" value="CUB"/>
    <property type="match status" value="1"/>
</dbReference>
<dbReference type="Gene3D" id="2.60.40.3210">
    <property type="entry name" value="Zona pellucida, ZP-N domain"/>
    <property type="match status" value="1"/>
</dbReference>
<evidence type="ECO:0000256" key="8">
    <source>
        <dbReference type="ARBA" id="ARBA00023157"/>
    </source>
</evidence>
<keyword evidence="15" id="KW-1185">Reference proteome</keyword>
<keyword evidence="6" id="KW-0732">Signal</keyword>
<evidence type="ECO:0000259" key="12">
    <source>
        <dbReference type="PROSITE" id="PS01180"/>
    </source>
</evidence>
<keyword evidence="4" id="KW-1003">Cell membrane</keyword>
<dbReference type="GO" id="GO:0005576">
    <property type="term" value="C:extracellular region"/>
    <property type="evidence" value="ECO:0007669"/>
    <property type="project" value="UniProtKB-SubCell"/>
</dbReference>
<organism evidence="14 15">
    <name type="scientific">Nothoprocta pentlandii</name>
    <dbReference type="NCBI Taxonomy" id="2585814"/>
    <lineage>
        <taxon>Eukaryota</taxon>
        <taxon>Metazoa</taxon>
        <taxon>Chordata</taxon>
        <taxon>Craniata</taxon>
        <taxon>Vertebrata</taxon>
        <taxon>Euteleostomi</taxon>
        <taxon>Archelosauria</taxon>
        <taxon>Archosauria</taxon>
        <taxon>Dinosauria</taxon>
        <taxon>Saurischia</taxon>
        <taxon>Theropoda</taxon>
        <taxon>Coelurosauria</taxon>
        <taxon>Aves</taxon>
        <taxon>Palaeognathae</taxon>
        <taxon>Tinamiformes</taxon>
        <taxon>Tinamidae</taxon>
        <taxon>Nothoprocta</taxon>
    </lineage>
</organism>
<dbReference type="Gene3D" id="2.60.120.290">
    <property type="entry name" value="Spermadhesin, CUB domain"/>
    <property type="match status" value="1"/>
</dbReference>
<dbReference type="Pfam" id="PF00100">
    <property type="entry name" value="Zona_pellucida"/>
    <property type="match status" value="1"/>
</dbReference>
<dbReference type="PRINTS" id="PR00023">
    <property type="entry name" value="ZPELLUCIDA"/>
</dbReference>
<dbReference type="InterPro" id="IPR035914">
    <property type="entry name" value="Sperma_CUB_dom_sf"/>
</dbReference>
<dbReference type="PROSITE" id="PS00682">
    <property type="entry name" value="ZP_1"/>
    <property type="match status" value="1"/>
</dbReference>
<dbReference type="Pfam" id="PF00431">
    <property type="entry name" value="CUB"/>
    <property type="match status" value="1"/>
</dbReference>
<evidence type="ECO:0000259" key="13">
    <source>
        <dbReference type="PROSITE" id="PS51034"/>
    </source>
</evidence>
<dbReference type="Pfam" id="PF23344">
    <property type="entry name" value="ZP-N"/>
    <property type="match status" value="1"/>
</dbReference>
<accession>A0A7K7ACV6</accession>
<evidence type="ECO:0000256" key="4">
    <source>
        <dbReference type="ARBA" id="ARBA00022475"/>
    </source>
</evidence>
<evidence type="ECO:0000256" key="5">
    <source>
        <dbReference type="ARBA" id="ARBA00022525"/>
    </source>
</evidence>
<evidence type="ECO:0000256" key="6">
    <source>
        <dbReference type="ARBA" id="ARBA00022729"/>
    </source>
</evidence>
<protein>
    <submittedName>
        <fullName evidence="14">DMBT1 protein</fullName>
    </submittedName>
</protein>
<keyword evidence="10" id="KW-0968">Cytoplasmic vesicle</keyword>
<dbReference type="EMBL" id="VZSG01001643">
    <property type="protein sequence ID" value="NWX93836.1"/>
    <property type="molecule type" value="Genomic_DNA"/>
</dbReference>
<evidence type="ECO:0000256" key="10">
    <source>
        <dbReference type="ARBA" id="ARBA00023329"/>
    </source>
</evidence>
<evidence type="ECO:0000256" key="3">
    <source>
        <dbReference type="ARBA" id="ARBA00004613"/>
    </source>
</evidence>
<dbReference type="InterPro" id="IPR042235">
    <property type="entry name" value="ZP-C_dom"/>
</dbReference>
<evidence type="ECO:0000256" key="9">
    <source>
        <dbReference type="ARBA" id="ARBA00023180"/>
    </source>
</evidence>
<evidence type="ECO:0000313" key="14">
    <source>
        <dbReference type="EMBL" id="NWX93836.1"/>
    </source>
</evidence>
<evidence type="ECO:0000256" key="1">
    <source>
        <dbReference type="ARBA" id="ARBA00004236"/>
    </source>
</evidence>
<dbReference type="Proteomes" id="UP000538817">
    <property type="component" value="Unassembled WGS sequence"/>
</dbReference>
<proteinExistence type="predicted"/>
<dbReference type="InterPro" id="IPR017977">
    <property type="entry name" value="ZP_dom_CS"/>
</dbReference>
<dbReference type="InterPro" id="IPR055356">
    <property type="entry name" value="ZP-N"/>
</dbReference>
<evidence type="ECO:0000256" key="2">
    <source>
        <dbReference type="ARBA" id="ARBA00004398"/>
    </source>
</evidence>
<dbReference type="InterPro" id="IPR001507">
    <property type="entry name" value="ZP_dom"/>
</dbReference>
<dbReference type="SUPFAM" id="SSF49854">
    <property type="entry name" value="Spermadhesin, CUB domain"/>
    <property type="match status" value="1"/>
</dbReference>
<dbReference type="FunFam" id="2.60.40.4100:FF:000005">
    <property type="entry name" value="Deleted in malignant brain tumors 1"/>
    <property type="match status" value="1"/>
</dbReference>
<keyword evidence="5" id="KW-0964">Secreted</keyword>
<gene>
    <name evidence="14" type="primary">Dmbt1_6</name>
    <name evidence="14" type="ORF">NOTPEN_R00496</name>
</gene>
<dbReference type="InterPro" id="IPR000859">
    <property type="entry name" value="CUB_dom"/>
</dbReference>
<evidence type="ECO:0000256" key="11">
    <source>
        <dbReference type="PROSITE-ProRule" id="PRU00059"/>
    </source>
</evidence>
<dbReference type="SMART" id="SM00241">
    <property type="entry name" value="ZP"/>
    <property type="match status" value="1"/>
</dbReference>
<dbReference type="PANTHER" id="PTHR14002">
    <property type="entry name" value="ENDOGLIN/TGF-BETA RECEPTOR TYPE III"/>
    <property type="match status" value="1"/>
</dbReference>
<dbReference type="SMART" id="SM00042">
    <property type="entry name" value="CUB"/>
    <property type="match status" value="1"/>
</dbReference>
<keyword evidence="7" id="KW-0472">Membrane</keyword>
<comment type="caution">
    <text evidence="11">Lacks conserved residue(s) required for the propagation of feature annotation.</text>
</comment>
<evidence type="ECO:0000313" key="15">
    <source>
        <dbReference type="Proteomes" id="UP000538817"/>
    </source>
</evidence>
<dbReference type="AlphaFoldDB" id="A0A7K7ACV6"/>
<dbReference type="PROSITE" id="PS51034">
    <property type="entry name" value="ZP_2"/>
    <property type="match status" value="1"/>
</dbReference>
<sequence>CGGLLLNSSGTLESPLYPSNYYDNADCLWEIQVESNFLVVLTFRSAQLQGGCQNNSIEIYDGPANTSPLLGRVCSDSSVTYTSSSNLLTVRLHSNSGYSSARFFAEYHSVRADDNTTLVCLSTYMHVVIKRAYLEALGYSVDNVILSNGVCKPTITSSQIIFNIPYNDCGTQRQGDNETITYSNVIKVAASGNIIKRKKDINLHINCKMLQNTWVQVMYIANDIIHINETQYGRYNVNISFYNSSSFLWPVYDSPYYVELNQILYLQASLQNSDSNLTLFLDTCVASPNPNDFTTLTYDLIRSGCVKDSTFQSHPSPNRYVSRFSFNAFDFVRQHPSVYLRCELVVCRYDDYSSRCYQGCVSRFKRDVGTPDEKVNVVIGPIQLQDANPENRKAS</sequence>
<dbReference type="Gene3D" id="2.60.40.4100">
    <property type="entry name" value="Zona pellucida, ZP-C domain"/>
    <property type="match status" value="1"/>
</dbReference>
<feature type="non-terminal residue" evidence="14">
    <location>
        <position position="395"/>
    </location>
</feature>
<keyword evidence="8" id="KW-1015">Disulfide bond</keyword>
<keyword evidence="9" id="KW-0325">Glycoprotein</keyword>
<feature type="domain" description="ZP" evidence="13">
    <location>
        <begin position="119"/>
        <end position="363"/>
    </location>
</feature>
<dbReference type="GO" id="GO:0005886">
    <property type="term" value="C:plasma membrane"/>
    <property type="evidence" value="ECO:0007669"/>
    <property type="project" value="UniProtKB-SubCell"/>
</dbReference>
<dbReference type="PANTHER" id="PTHR14002:SF38">
    <property type="entry name" value="CUB AND ZONA PELLUCIDA-LIKE DOMAIN-CONTAINING PROTEIN 1"/>
    <property type="match status" value="1"/>
</dbReference>
<feature type="domain" description="CUB" evidence="12">
    <location>
        <begin position="1"/>
        <end position="110"/>
    </location>
</feature>
<dbReference type="PROSITE" id="PS01180">
    <property type="entry name" value="CUB"/>
    <property type="match status" value="1"/>
</dbReference>
<dbReference type="InterPro" id="IPR048290">
    <property type="entry name" value="ZP_chr"/>
</dbReference>